<evidence type="ECO:0000313" key="2">
    <source>
        <dbReference type="EMBL" id="QNH63146.1"/>
    </source>
</evidence>
<keyword evidence="1" id="KW-0472">Membrane</keyword>
<reference evidence="2 3" key="1">
    <citation type="submission" date="2020-08" db="EMBL/GenBank/DDBJ databases">
        <title>Hymenobacter sp. S2-20-2 genome sequencing.</title>
        <authorList>
            <person name="Jin L."/>
        </authorList>
    </citation>
    <scope>NUCLEOTIDE SEQUENCE [LARGE SCALE GENOMIC DNA]</scope>
    <source>
        <strain evidence="2 3">S2-20-2</strain>
    </source>
</reference>
<protein>
    <submittedName>
        <fullName evidence="2">Uncharacterized protein</fullName>
    </submittedName>
</protein>
<organism evidence="2 3">
    <name type="scientific">Hymenobacter sediminicola</name>
    <dbReference type="NCBI Taxonomy" id="2761579"/>
    <lineage>
        <taxon>Bacteria</taxon>
        <taxon>Pseudomonadati</taxon>
        <taxon>Bacteroidota</taxon>
        <taxon>Cytophagia</taxon>
        <taxon>Cytophagales</taxon>
        <taxon>Hymenobacteraceae</taxon>
        <taxon>Hymenobacter</taxon>
    </lineage>
</organism>
<evidence type="ECO:0000313" key="3">
    <source>
        <dbReference type="Proteomes" id="UP000515489"/>
    </source>
</evidence>
<sequence length="128" mass="14156">MSWRHLMWPADATIAERLFRWVSVLGGLSIVASKLLPSPGYGFPIINLLILWLGIPSMLLFPFLASHLMRQAAARRITDDAWRGVLRAGAAVLLLIGIVQALILVLLLLLSQVSFEFEPRADGDSFFG</sequence>
<dbReference type="EMBL" id="CP060202">
    <property type="protein sequence ID" value="QNH63146.1"/>
    <property type="molecule type" value="Genomic_DNA"/>
</dbReference>
<evidence type="ECO:0000256" key="1">
    <source>
        <dbReference type="SAM" id="Phobius"/>
    </source>
</evidence>
<feature type="transmembrane region" description="Helical" evidence="1">
    <location>
        <begin position="85"/>
        <end position="110"/>
    </location>
</feature>
<gene>
    <name evidence="2" type="ORF">H4317_04870</name>
</gene>
<dbReference type="RefSeq" id="WP_185889027.1">
    <property type="nucleotide sequence ID" value="NZ_CP060202.1"/>
</dbReference>
<feature type="transmembrane region" description="Helical" evidence="1">
    <location>
        <begin position="42"/>
        <end position="64"/>
    </location>
</feature>
<keyword evidence="3" id="KW-1185">Reference proteome</keyword>
<dbReference type="KEGG" id="hsk:H4317_04870"/>
<dbReference type="AlphaFoldDB" id="A0A7G7W9V3"/>
<name>A0A7G7W9V3_9BACT</name>
<accession>A0A7G7W9V3</accession>
<proteinExistence type="predicted"/>
<keyword evidence="1" id="KW-0812">Transmembrane</keyword>
<keyword evidence="1" id="KW-1133">Transmembrane helix</keyword>
<dbReference type="Proteomes" id="UP000515489">
    <property type="component" value="Chromosome"/>
</dbReference>